<feature type="compositionally biased region" description="Low complexity" evidence="1">
    <location>
        <begin position="66"/>
        <end position="79"/>
    </location>
</feature>
<feature type="compositionally biased region" description="Low complexity" evidence="1">
    <location>
        <begin position="19"/>
        <end position="28"/>
    </location>
</feature>
<feature type="compositionally biased region" description="Pro residues" evidence="1">
    <location>
        <begin position="318"/>
        <end position="329"/>
    </location>
</feature>
<protein>
    <submittedName>
        <fullName evidence="2">Uncharacterized protein</fullName>
    </submittedName>
</protein>
<feature type="compositionally biased region" description="Polar residues" evidence="1">
    <location>
        <begin position="189"/>
        <end position="210"/>
    </location>
</feature>
<feature type="region of interest" description="Disordered" evidence="1">
    <location>
        <begin position="127"/>
        <end position="164"/>
    </location>
</feature>
<feature type="compositionally biased region" description="Polar residues" evidence="1">
    <location>
        <begin position="219"/>
        <end position="228"/>
    </location>
</feature>
<sequence>MSYYNSNSYGGGAGGGGAAAAAAAAAGGDWSRAHNSSSYPSGSSANQSHHGTHHAQQSNTNSENNSWSHQYQQQPSSHHANASQAYSNAAWQDGRSKNAMHQASDHHAPSSAEVNHLIRNLQLPGSAAFSNSAASSGRSSSNAPQQQQQQQHGYQQQQQPHQMYGQSSLSAGLYTNSAGQAQWSQNVSNANANTSSRGQSRNDASQQQPFISPHDVHRQTNSSGSASHMMSLGGPMLGSHPHVASPTYAAESIGAPSPVADVAPTKAKRAPKPRKPAPVRLPEVVATPVQHPAPLTAAAPAKGVPKRKRKAAAEVEPAPAPVPSAPKPAPAAAAKQSGRKKARISKGAAAAAPAPSPPEPEPKAAASSKRGRPKGSKDKPKASSGPEKEITMYDGLGTPPPPENPMPPKRKRGRPSKKDTNAGGEVAAPKGRKTVIADAAVPLSPAPPPLVATASVGPPSGKYGEDWKELFLERLHNTRMFGSMIEDEEMQEEFDGLIRNLEEMASGSMPR</sequence>
<feature type="compositionally biased region" description="Polar residues" evidence="1">
    <location>
        <begin position="54"/>
        <end position="65"/>
    </location>
</feature>
<feature type="region of interest" description="Disordered" evidence="1">
    <location>
        <begin position="442"/>
        <end position="461"/>
    </location>
</feature>
<feature type="compositionally biased region" description="Basic residues" evidence="1">
    <location>
        <begin position="266"/>
        <end position="277"/>
    </location>
</feature>
<organism evidence="2 3">
    <name type="scientific">Ceraceosorus bombacis</name>
    <dbReference type="NCBI Taxonomy" id="401625"/>
    <lineage>
        <taxon>Eukaryota</taxon>
        <taxon>Fungi</taxon>
        <taxon>Dikarya</taxon>
        <taxon>Basidiomycota</taxon>
        <taxon>Ustilaginomycotina</taxon>
        <taxon>Exobasidiomycetes</taxon>
        <taxon>Ceraceosorales</taxon>
        <taxon>Ceraceosoraceae</taxon>
        <taxon>Ceraceosorus</taxon>
    </lineage>
</organism>
<reference evidence="2 3" key="1">
    <citation type="submission" date="2014-09" db="EMBL/GenBank/DDBJ databases">
        <authorList>
            <person name="Magalhaes I.L.F."/>
            <person name="Oliveira U."/>
            <person name="Santos F.R."/>
            <person name="Vidigal T.H.D.A."/>
            <person name="Brescovit A.D."/>
            <person name="Santos A.J."/>
        </authorList>
    </citation>
    <scope>NUCLEOTIDE SEQUENCE [LARGE SCALE GENOMIC DNA]</scope>
</reference>
<proteinExistence type="predicted"/>
<evidence type="ECO:0000256" key="1">
    <source>
        <dbReference type="SAM" id="MobiDB-lite"/>
    </source>
</evidence>
<dbReference type="OrthoDB" id="2556200at2759"/>
<dbReference type="Proteomes" id="UP000054845">
    <property type="component" value="Unassembled WGS sequence"/>
</dbReference>
<evidence type="ECO:0000313" key="2">
    <source>
        <dbReference type="EMBL" id="CEH17495.1"/>
    </source>
</evidence>
<keyword evidence="3" id="KW-1185">Reference proteome</keyword>
<feature type="compositionally biased region" description="Low complexity" evidence="1">
    <location>
        <begin position="36"/>
        <end position="48"/>
    </location>
</feature>
<feature type="region of interest" description="Disordered" evidence="1">
    <location>
        <begin position="12"/>
        <end position="87"/>
    </location>
</feature>
<dbReference type="AlphaFoldDB" id="A0A0P1BNL5"/>
<dbReference type="EMBL" id="CCYA01000265">
    <property type="protein sequence ID" value="CEH17495.1"/>
    <property type="molecule type" value="Genomic_DNA"/>
</dbReference>
<feature type="compositionally biased region" description="Pro residues" evidence="1">
    <location>
        <begin position="398"/>
        <end position="407"/>
    </location>
</feature>
<accession>A0A0P1BNL5</accession>
<name>A0A0P1BNL5_9BASI</name>
<feature type="compositionally biased region" description="Basic and acidic residues" evidence="1">
    <location>
        <begin position="375"/>
        <end position="391"/>
    </location>
</feature>
<evidence type="ECO:0000313" key="3">
    <source>
        <dbReference type="Proteomes" id="UP000054845"/>
    </source>
</evidence>
<feature type="region of interest" description="Disordered" evidence="1">
    <location>
        <begin position="189"/>
        <end position="433"/>
    </location>
</feature>